<dbReference type="PROSITE" id="PS50893">
    <property type="entry name" value="ABC_TRANSPORTER_2"/>
    <property type="match status" value="1"/>
</dbReference>
<dbReference type="InterPro" id="IPR017911">
    <property type="entry name" value="MacB-like_ATP-bd"/>
</dbReference>
<dbReference type="InterPro" id="IPR003439">
    <property type="entry name" value="ABC_transporter-like_ATP-bd"/>
</dbReference>
<name>A0A3E3I4T7_9FIRM</name>
<dbReference type="EMBL" id="QVLV01000007">
    <property type="protein sequence ID" value="RGE60289.1"/>
    <property type="molecule type" value="Genomic_DNA"/>
</dbReference>
<evidence type="ECO:0000259" key="4">
    <source>
        <dbReference type="PROSITE" id="PS50893"/>
    </source>
</evidence>
<evidence type="ECO:0000256" key="1">
    <source>
        <dbReference type="ARBA" id="ARBA00022448"/>
    </source>
</evidence>
<reference evidence="5" key="1">
    <citation type="submission" date="2018-08" db="EMBL/GenBank/DDBJ databases">
        <title>A genome reference for cultivated species of the human gut microbiota.</title>
        <authorList>
            <person name="Zou Y."/>
            <person name="Xue W."/>
            <person name="Luo G."/>
        </authorList>
    </citation>
    <scope>NUCLEOTIDE SEQUENCE [LARGE SCALE GENOMIC DNA]</scope>
    <source>
        <strain evidence="5">TF05-5AC</strain>
    </source>
</reference>
<protein>
    <submittedName>
        <fullName evidence="5">ABC transporter ATP-binding protein</fullName>
    </submittedName>
</protein>
<dbReference type="InterPro" id="IPR015854">
    <property type="entry name" value="ABC_transpr_LolD-like"/>
</dbReference>
<accession>A0A3E3I4T7</accession>
<dbReference type="SMART" id="SM00382">
    <property type="entry name" value="AAA"/>
    <property type="match status" value="1"/>
</dbReference>
<feature type="domain" description="ABC transporter" evidence="4">
    <location>
        <begin position="2"/>
        <end position="241"/>
    </location>
</feature>
<dbReference type="FunFam" id="3.40.50.300:FF:000032">
    <property type="entry name" value="Export ABC transporter ATP-binding protein"/>
    <property type="match status" value="1"/>
</dbReference>
<organism evidence="5 6">
    <name type="scientific">Eisenbergiella massiliensis</name>
    <dbReference type="NCBI Taxonomy" id="1720294"/>
    <lineage>
        <taxon>Bacteria</taxon>
        <taxon>Bacillati</taxon>
        <taxon>Bacillota</taxon>
        <taxon>Clostridia</taxon>
        <taxon>Lachnospirales</taxon>
        <taxon>Lachnospiraceae</taxon>
        <taxon>Eisenbergiella</taxon>
    </lineage>
</organism>
<dbReference type="GO" id="GO:0098796">
    <property type="term" value="C:membrane protein complex"/>
    <property type="evidence" value="ECO:0007669"/>
    <property type="project" value="UniProtKB-ARBA"/>
</dbReference>
<dbReference type="SUPFAM" id="SSF52540">
    <property type="entry name" value="P-loop containing nucleoside triphosphate hydrolases"/>
    <property type="match status" value="1"/>
</dbReference>
<dbReference type="Gene3D" id="3.40.50.300">
    <property type="entry name" value="P-loop containing nucleotide triphosphate hydrolases"/>
    <property type="match status" value="1"/>
</dbReference>
<dbReference type="InterPro" id="IPR003593">
    <property type="entry name" value="AAA+_ATPase"/>
</dbReference>
<dbReference type="Proteomes" id="UP000260812">
    <property type="component" value="Unassembled WGS sequence"/>
</dbReference>
<keyword evidence="2" id="KW-0547">Nucleotide-binding</keyword>
<dbReference type="PANTHER" id="PTHR24220">
    <property type="entry name" value="IMPORT ATP-BINDING PROTEIN"/>
    <property type="match status" value="1"/>
</dbReference>
<gene>
    <name evidence="5" type="ORF">DXC51_11885</name>
</gene>
<dbReference type="PANTHER" id="PTHR24220:SF674">
    <property type="entry name" value="BACITRACIN EXPORT ATP-BINDING PROTEIN BCEA"/>
    <property type="match status" value="1"/>
</dbReference>
<dbReference type="InterPro" id="IPR027417">
    <property type="entry name" value="P-loop_NTPase"/>
</dbReference>
<dbReference type="CDD" id="cd03255">
    <property type="entry name" value="ABC_MJ0796_LolCDE_FtsE"/>
    <property type="match status" value="1"/>
</dbReference>
<evidence type="ECO:0000313" key="6">
    <source>
        <dbReference type="Proteomes" id="UP000260812"/>
    </source>
</evidence>
<sequence length="251" mass="27997">MLRVEHLYKNYQIGSQTYPVLRDVSFEVEKGEFVAVMGPSGSGKSTLLNCIACYIPFQKGEIVLGGQNLASLDAEGLAVVRNRKLGFVFQDFCLLDGLSVKDNILLPRIISGQTEEAMEEDAARLCRIFGIEHIRDKYPAEISGGEKQRTAVARALINSPLLMLADEPTGNLDSKSSRTVIQSFERAREELDTTIFMVTHDSFAASFCDRVIILKDGEIFKTAYCSGSHRDFQKELLEIIEEMGEEGEEKE</sequence>
<proteinExistence type="predicted"/>
<dbReference type="Pfam" id="PF00005">
    <property type="entry name" value="ABC_tran"/>
    <property type="match status" value="1"/>
</dbReference>
<keyword evidence="3 5" id="KW-0067">ATP-binding</keyword>
<dbReference type="RefSeq" id="WP_117544656.1">
    <property type="nucleotide sequence ID" value="NZ_QVLV01000007.1"/>
</dbReference>
<dbReference type="GeneID" id="97987556"/>
<comment type="caution">
    <text evidence="5">The sequence shown here is derived from an EMBL/GenBank/DDBJ whole genome shotgun (WGS) entry which is preliminary data.</text>
</comment>
<evidence type="ECO:0000256" key="3">
    <source>
        <dbReference type="ARBA" id="ARBA00022840"/>
    </source>
</evidence>
<dbReference type="AlphaFoldDB" id="A0A3E3I4T7"/>
<dbReference type="GO" id="GO:0005524">
    <property type="term" value="F:ATP binding"/>
    <property type="evidence" value="ECO:0007669"/>
    <property type="project" value="UniProtKB-KW"/>
</dbReference>
<evidence type="ECO:0000256" key="2">
    <source>
        <dbReference type="ARBA" id="ARBA00022741"/>
    </source>
</evidence>
<evidence type="ECO:0000313" key="5">
    <source>
        <dbReference type="EMBL" id="RGE60289.1"/>
    </source>
</evidence>
<dbReference type="GO" id="GO:0022857">
    <property type="term" value="F:transmembrane transporter activity"/>
    <property type="evidence" value="ECO:0007669"/>
    <property type="project" value="TreeGrafter"/>
</dbReference>
<keyword evidence="1" id="KW-0813">Transport</keyword>
<keyword evidence="6" id="KW-1185">Reference proteome</keyword>
<dbReference type="GO" id="GO:0016887">
    <property type="term" value="F:ATP hydrolysis activity"/>
    <property type="evidence" value="ECO:0007669"/>
    <property type="project" value="InterPro"/>
</dbReference>
<dbReference type="GO" id="GO:0005886">
    <property type="term" value="C:plasma membrane"/>
    <property type="evidence" value="ECO:0007669"/>
    <property type="project" value="TreeGrafter"/>
</dbReference>